<keyword evidence="4" id="KW-0805">Transcription regulation</keyword>
<dbReference type="SUPFAM" id="SSF57701">
    <property type="entry name" value="Zn2/Cys6 DNA-binding domain"/>
    <property type="match status" value="1"/>
</dbReference>
<dbReference type="GO" id="GO:0008270">
    <property type="term" value="F:zinc ion binding"/>
    <property type="evidence" value="ECO:0007669"/>
    <property type="project" value="InterPro"/>
</dbReference>
<feature type="compositionally biased region" description="Low complexity" evidence="8">
    <location>
        <begin position="1089"/>
        <end position="1108"/>
    </location>
</feature>
<feature type="compositionally biased region" description="Low complexity" evidence="8">
    <location>
        <begin position="1071"/>
        <end position="1081"/>
    </location>
</feature>
<dbReference type="SMART" id="SM00066">
    <property type="entry name" value="GAL4"/>
    <property type="match status" value="1"/>
</dbReference>
<evidence type="ECO:0000256" key="3">
    <source>
        <dbReference type="ARBA" id="ARBA00022833"/>
    </source>
</evidence>
<evidence type="ECO:0000256" key="6">
    <source>
        <dbReference type="ARBA" id="ARBA00023163"/>
    </source>
</evidence>
<feature type="region of interest" description="Disordered" evidence="8">
    <location>
        <begin position="832"/>
        <end position="861"/>
    </location>
</feature>
<organism evidence="10 11">
    <name type="scientific">Absidia repens</name>
    <dbReference type="NCBI Taxonomy" id="90262"/>
    <lineage>
        <taxon>Eukaryota</taxon>
        <taxon>Fungi</taxon>
        <taxon>Fungi incertae sedis</taxon>
        <taxon>Mucoromycota</taxon>
        <taxon>Mucoromycotina</taxon>
        <taxon>Mucoromycetes</taxon>
        <taxon>Mucorales</taxon>
        <taxon>Cunninghamellaceae</taxon>
        <taxon>Absidia</taxon>
    </lineage>
</organism>
<feature type="compositionally biased region" description="Polar residues" evidence="8">
    <location>
        <begin position="123"/>
        <end position="142"/>
    </location>
</feature>
<gene>
    <name evidence="10" type="ORF">BCR42DRAFT_115058</name>
</gene>
<feature type="compositionally biased region" description="Polar residues" evidence="8">
    <location>
        <begin position="955"/>
        <end position="974"/>
    </location>
</feature>
<feature type="region of interest" description="Disordered" evidence="8">
    <location>
        <begin position="169"/>
        <end position="210"/>
    </location>
</feature>
<feature type="compositionally biased region" description="Polar residues" evidence="8">
    <location>
        <begin position="651"/>
        <end position="672"/>
    </location>
</feature>
<dbReference type="InterPro" id="IPR007219">
    <property type="entry name" value="XnlR_reg_dom"/>
</dbReference>
<feature type="compositionally biased region" description="Low complexity" evidence="8">
    <location>
        <begin position="832"/>
        <end position="845"/>
    </location>
</feature>
<feature type="domain" description="Zn(2)-C6 fungal-type" evidence="9">
    <location>
        <begin position="31"/>
        <end position="60"/>
    </location>
</feature>
<dbReference type="PROSITE" id="PS50048">
    <property type="entry name" value="ZN2_CY6_FUNGAL_2"/>
    <property type="match status" value="1"/>
</dbReference>
<feature type="compositionally biased region" description="Basic residues" evidence="8">
    <location>
        <begin position="846"/>
        <end position="856"/>
    </location>
</feature>
<dbReference type="Pfam" id="PF04082">
    <property type="entry name" value="Fungal_trans"/>
    <property type="match status" value="1"/>
</dbReference>
<evidence type="ECO:0000256" key="4">
    <source>
        <dbReference type="ARBA" id="ARBA00023015"/>
    </source>
</evidence>
<feature type="region of interest" description="Disordered" evidence="8">
    <location>
        <begin position="651"/>
        <end position="797"/>
    </location>
</feature>
<evidence type="ECO:0000256" key="8">
    <source>
        <dbReference type="SAM" id="MobiDB-lite"/>
    </source>
</evidence>
<comment type="subcellular location">
    <subcellularLocation>
        <location evidence="1">Nucleus</location>
    </subcellularLocation>
</comment>
<feature type="compositionally biased region" description="Polar residues" evidence="8">
    <location>
        <begin position="985"/>
        <end position="1010"/>
    </location>
</feature>
<protein>
    <submittedName>
        <fullName evidence="10">Fungal-specific transcription factor domain-domain-containing protein</fullName>
    </submittedName>
</protein>
<feature type="compositionally biased region" description="Low complexity" evidence="8">
    <location>
        <begin position="745"/>
        <end position="791"/>
    </location>
</feature>
<dbReference type="Proteomes" id="UP000193560">
    <property type="component" value="Unassembled WGS sequence"/>
</dbReference>
<keyword evidence="5" id="KW-0238">DNA-binding</keyword>
<feature type="compositionally biased region" description="Polar residues" evidence="8">
    <location>
        <begin position="1"/>
        <end position="13"/>
    </location>
</feature>
<keyword evidence="7" id="KW-0539">Nucleus</keyword>
<accession>A0A1X2I6A8</accession>
<dbReference type="CDD" id="cd12148">
    <property type="entry name" value="fungal_TF_MHR"/>
    <property type="match status" value="1"/>
</dbReference>
<dbReference type="GO" id="GO:0006351">
    <property type="term" value="P:DNA-templated transcription"/>
    <property type="evidence" value="ECO:0007669"/>
    <property type="project" value="InterPro"/>
</dbReference>
<feature type="compositionally biased region" description="Low complexity" evidence="8">
    <location>
        <begin position="673"/>
        <end position="696"/>
    </location>
</feature>
<dbReference type="InterPro" id="IPR001138">
    <property type="entry name" value="Zn2Cys6_DnaBD"/>
</dbReference>
<feature type="compositionally biased region" description="Polar residues" evidence="8">
    <location>
        <begin position="193"/>
        <end position="210"/>
    </location>
</feature>
<dbReference type="EMBL" id="MCGE01000025">
    <property type="protein sequence ID" value="ORZ10255.1"/>
    <property type="molecule type" value="Genomic_DNA"/>
</dbReference>
<dbReference type="AlphaFoldDB" id="A0A1X2I6A8"/>
<keyword evidence="6" id="KW-0804">Transcription</keyword>
<feature type="compositionally biased region" description="Low complexity" evidence="8">
    <location>
        <begin position="923"/>
        <end position="945"/>
    </location>
</feature>
<keyword evidence="3" id="KW-0862">Zinc</keyword>
<evidence type="ECO:0000256" key="5">
    <source>
        <dbReference type="ARBA" id="ARBA00023125"/>
    </source>
</evidence>
<evidence type="ECO:0000256" key="2">
    <source>
        <dbReference type="ARBA" id="ARBA00022723"/>
    </source>
</evidence>
<sequence>MQSTATIPDSPTLSDSSKKKSSSKRAKASVACHECRKRKVKCEGIQPCLRCRKSNFRCIFPQQQSSKRGPPKQYIEILEARLQLMEKALRTIGGPASEILDDALSLDHHALQDKNGIHEDDTTMQQPNEFHPTPNSIQQQQQLPDQYSMNEIGQPYYTHDIYRHQIHSSYHHSPPLPQQQQQQRHMDLRRQPSDLSLSTNNDIKSEPTTPVPTNHCLANIDTSLIDKYFEYVHPYTPMIDMSTFTQQLMDPNNPPPMLLLYAMCAVSARWSSSYATHSNEPAGFSYYQRAFVLIDETGVTPRISTIQALVLLTKYQEHYKRGGYFYRPGYYLTLAVDMCSSLKLSTLVSGAGTGAGDTPDYETKKRTFWMTFLYDLWTSIEEGRETRFTSSQCSTDYPLSNGDNGHGSEDLVTRHNVVIRLGRILSDIYGFSRRLASRQQIQGTVRTASQQVEEEGRLVVMQTTLETYLREISVIPRFDYAPSTTDSGKYPADTTGAAVPEVFVGFLHMMYHYSIILLHRHRVLYPITKQNDINTHPYPHQQLCATSASIINSIANSILESNSMNVFHYPTRGVQFTILCVTMAIAVHKFEMETAQDEHRKSSANTLYWQALSIVNRLSTETSAVELRYLARDAELAEMCGKLAVDNNSNLMQQQPLSPDGSSSFTTANNDGSSTSSSSSPVLSSSVVSTSTGSVTDRMNRQTKLGKPPRRSTVSGSHLKRFPSQIFTPDSHHQHPQPHHENSVTSGSATPAATLSPSAYTHVSSSGQQSPTSVSSCSQPQPQQHSPHGSTTSSTVNPAALFNSSASITDPARLASMMQFGNIPLTPYNHHQQPIQLPMQPQPQRRMPRPLHHHYSHSQEDLRSLNHRHMNKSGYARAASPGTPSESRLKKHRSMKFLPMHSQQLQHTIQQYPPPSSLHVNSQQQQRIQQQQQQNQQYQRQQQQQQHHHHHMKESSQPLYDNGQNQQQQHTNYHPTPPPQPQHLGAQQQNDPPRYPQSYQPAPQNMMPTTTMSHHQVNFSAMATTPLHRRHTISFTEMDTTGFTSPMAMDYSSSPSSMMQVDAINAMDYRQQQQQQLPQPQHYSMHQDMALASSPSLPSSSQQTPMTSYTPMMEDDSQMMMMATDPNAMHQLLADSSLAWGNGSLEMDRKTEGHVLQ</sequence>
<evidence type="ECO:0000313" key="10">
    <source>
        <dbReference type="EMBL" id="ORZ10255.1"/>
    </source>
</evidence>
<reference evidence="10 11" key="1">
    <citation type="submission" date="2016-07" db="EMBL/GenBank/DDBJ databases">
        <title>Pervasive Adenine N6-methylation of Active Genes in Fungi.</title>
        <authorList>
            <consortium name="DOE Joint Genome Institute"/>
            <person name="Mondo S.J."/>
            <person name="Dannebaum R.O."/>
            <person name="Kuo R.C."/>
            <person name="Labutti K."/>
            <person name="Haridas S."/>
            <person name="Kuo A."/>
            <person name="Salamov A."/>
            <person name="Ahrendt S.R."/>
            <person name="Lipzen A."/>
            <person name="Sullivan W."/>
            <person name="Andreopoulos W.B."/>
            <person name="Clum A."/>
            <person name="Lindquist E."/>
            <person name="Daum C."/>
            <person name="Ramamoorthy G.K."/>
            <person name="Gryganskyi A."/>
            <person name="Culley D."/>
            <person name="Magnuson J.K."/>
            <person name="James T.Y."/>
            <person name="O'Malley M.A."/>
            <person name="Stajich J.E."/>
            <person name="Spatafora J.W."/>
            <person name="Visel A."/>
            <person name="Grigoriev I.V."/>
        </authorList>
    </citation>
    <scope>NUCLEOTIDE SEQUENCE [LARGE SCALE GENOMIC DNA]</scope>
    <source>
        <strain evidence="10 11">NRRL 1336</strain>
    </source>
</reference>
<evidence type="ECO:0000259" key="9">
    <source>
        <dbReference type="PROSITE" id="PS50048"/>
    </source>
</evidence>
<dbReference type="Pfam" id="PF00172">
    <property type="entry name" value="Zn_clus"/>
    <property type="match status" value="1"/>
</dbReference>
<evidence type="ECO:0000256" key="7">
    <source>
        <dbReference type="ARBA" id="ARBA00023242"/>
    </source>
</evidence>
<dbReference type="STRING" id="90262.A0A1X2I6A8"/>
<dbReference type="PANTHER" id="PTHR31313:SF81">
    <property type="entry name" value="TY1 ENHANCER ACTIVATOR"/>
    <property type="match status" value="1"/>
</dbReference>
<evidence type="ECO:0000256" key="1">
    <source>
        <dbReference type="ARBA" id="ARBA00004123"/>
    </source>
</evidence>
<dbReference type="CDD" id="cd00067">
    <property type="entry name" value="GAL4"/>
    <property type="match status" value="1"/>
</dbReference>
<feature type="region of interest" description="Disordered" evidence="8">
    <location>
        <begin position="1"/>
        <end position="24"/>
    </location>
</feature>
<dbReference type="PROSITE" id="PS00463">
    <property type="entry name" value="ZN2_CY6_FUNGAL_1"/>
    <property type="match status" value="1"/>
</dbReference>
<dbReference type="InterPro" id="IPR036864">
    <property type="entry name" value="Zn2-C6_fun-type_DNA-bd_sf"/>
</dbReference>
<comment type="caution">
    <text evidence="10">The sequence shown here is derived from an EMBL/GenBank/DDBJ whole genome shotgun (WGS) entry which is preliminary data.</text>
</comment>
<keyword evidence="2" id="KW-0479">Metal-binding</keyword>
<feature type="region of interest" description="Disordered" evidence="8">
    <location>
        <begin position="118"/>
        <end position="142"/>
    </location>
</feature>
<proteinExistence type="predicted"/>
<dbReference type="GO" id="GO:0005634">
    <property type="term" value="C:nucleus"/>
    <property type="evidence" value="ECO:0007669"/>
    <property type="project" value="UniProtKB-SubCell"/>
</dbReference>
<dbReference type="GO" id="GO:0003677">
    <property type="term" value="F:DNA binding"/>
    <property type="evidence" value="ECO:0007669"/>
    <property type="project" value="UniProtKB-KW"/>
</dbReference>
<name>A0A1X2I6A8_9FUNG</name>
<feature type="region of interest" description="Disordered" evidence="8">
    <location>
        <begin position="911"/>
        <end position="1010"/>
    </location>
</feature>
<dbReference type="InterPro" id="IPR051615">
    <property type="entry name" value="Transcr_Regulatory_Elem"/>
</dbReference>
<dbReference type="OrthoDB" id="2283631at2759"/>
<keyword evidence="11" id="KW-1185">Reference proteome</keyword>
<evidence type="ECO:0000313" key="11">
    <source>
        <dbReference type="Proteomes" id="UP000193560"/>
    </source>
</evidence>
<dbReference type="GO" id="GO:0000981">
    <property type="term" value="F:DNA-binding transcription factor activity, RNA polymerase II-specific"/>
    <property type="evidence" value="ECO:0007669"/>
    <property type="project" value="InterPro"/>
</dbReference>
<feature type="compositionally biased region" description="Basic and acidic residues" evidence="8">
    <location>
        <begin position="730"/>
        <end position="742"/>
    </location>
</feature>
<dbReference type="PANTHER" id="PTHR31313">
    <property type="entry name" value="TY1 ENHANCER ACTIVATOR"/>
    <property type="match status" value="1"/>
</dbReference>
<dbReference type="Gene3D" id="4.10.240.10">
    <property type="entry name" value="Zn(2)-C6 fungal-type DNA-binding domain"/>
    <property type="match status" value="1"/>
</dbReference>
<feature type="region of interest" description="Disordered" evidence="8">
    <location>
        <begin position="1070"/>
        <end position="1111"/>
    </location>
</feature>